<protein>
    <submittedName>
        <fullName evidence="1">Uncharacterized protein</fullName>
    </submittedName>
</protein>
<proteinExistence type="predicted"/>
<name>A0ABT1BYI0_9BACT</name>
<dbReference type="Proteomes" id="UP001204015">
    <property type="component" value="Unassembled WGS sequence"/>
</dbReference>
<gene>
    <name evidence="1" type="ORF">NG821_09880</name>
</gene>
<evidence type="ECO:0000313" key="2">
    <source>
        <dbReference type="Proteomes" id="UP001204015"/>
    </source>
</evidence>
<reference evidence="1 2" key="1">
    <citation type="submission" date="2022-06" db="EMBL/GenBank/DDBJ databases">
        <title>A taxonomic note on the genus Prevotella: Description of four novel genera and emended description of the genera Hallella and Xylanibacter.</title>
        <authorList>
            <person name="Hitch T.C.A."/>
        </authorList>
    </citation>
    <scope>NUCLEOTIDE SEQUENCE [LARGE SCALE GENOMIC DNA]</scope>
    <source>
        <strain evidence="1 2">DSM 100619</strain>
    </source>
</reference>
<evidence type="ECO:0000313" key="1">
    <source>
        <dbReference type="EMBL" id="MCO6026144.1"/>
    </source>
</evidence>
<dbReference type="RefSeq" id="WP_252761501.1">
    <property type="nucleotide sequence ID" value="NZ_JAMXLY010000040.1"/>
</dbReference>
<sequence>MGNSYRRKGAQFFQTVMLKESLMTNPKTSLVYIAKIFGWHIKQSLSKEEFTDQLAEMILGNPSHVLEFQTVYELRFLKKIVEAPDNEPYQAQLLLSQLSLHDMKVLQILMPNDEHLRFACYSIASDLKEAFKPWIDVVLQKKLNQGEELLDRITMGCLNLYGIVDMDPLVKMIAACRGVTSDKKAIKDYLFGRSLYHIHQVLFDEVDGTQTTAFLSVFLDQEEVGSLMQDMDEHQEIRDYKSFPEEEVEAWGQMPFPVQGQFGAEKVYQFLRGGKLSADQAEIRVNVLWMGAQLKSLPLSEHISTFLYGLAIRKETELNQILNILSNFINHIPRWFLKGYCPSEVFNKHVKP</sequence>
<organism evidence="1 2">
    <name type="scientific">Segatella cerevisiae</name>
    <dbReference type="NCBI Taxonomy" id="2053716"/>
    <lineage>
        <taxon>Bacteria</taxon>
        <taxon>Pseudomonadati</taxon>
        <taxon>Bacteroidota</taxon>
        <taxon>Bacteroidia</taxon>
        <taxon>Bacteroidales</taxon>
        <taxon>Prevotellaceae</taxon>
        <taxon>Segatella</taxon>
    </lineage>
</organism>
<dbReference type="EMBL" id="JAMXLY010000040">
    <property type="protein sequence ID" value="MCO6026144.1"/>
    <property type="molecule type" value="Genomic_DNA"/>
</dbReference>
<keyword evidence="2" id="KW-1185">Reference proteome</keyword>
<accession>A0ABT1BYI0</accession>
<comment type="caution">
    <text evidence="1">The sequence shown here is derived from an EMBL/GenBank/DDBJ whole genome shotgun (WGS) entry which is preliminary data.</text>
</comment>